<sequence>MTTVQLPDELVRHLQTITGQEGADAAVLKALEDYIYQRQLRVLDFEGQFDADPPYDYKEQRRMDERKN</sequence>
<proteinExistence type="predicted"/>
<organism evidence="2 3">
    <name type="scientific">Deinococcus detaillensis</name>
    <dbReference type="NCBI Taxonomy" id="2592048"/>
    <lineage>
        <taxon>Bacteria</taxon>
        <taxon>Thermotogati</taxon>
        <taxon>Deinococcota</taxon>
        <taxon>Deinococci</taxon>
        <taxon>Deinococcales</taxon>
        <taxon>Deinococcaceae</taxon>
        <taxon>Deinococcus</taxon>
    </lineage>
</organism>
<keyword evidence="3" id="KW-1185">Reference proteome</keyword>
<protein>
    <submittedName>
        <fullName evidence="2">Type II toxin-antitoxin system VapB family antitoxin</fullName>
    </submittedName>
</protein>
<dbReference type="OrthoDB" id="73256at2"/>
<accession>A0A553URF1</accession>
<dbReference type="EMBL" id="VKDB01000016">
    <property type="protein sequence ID" value="TSA82531.1"/>
    <property type="molecule type" value="Genomic_DNA"/>
</dbReference>
<reference evidence="2 3" key="1">
    <citation type="submission" date="2019-07" db="EMBL/GenBank/DDBJ databases">
        <title>Deinococcus detaillus sp. nov., isolated from humus soil in Antarctica.</title>
        <authorList>
            <person name="Zhang K."/>
        </authorList>
    </citation>
    <scope>NUCLEOTIDE SEQUENCE [LARGE SCALE GENOMIC DNA]</scope>
    <source>
        <strain evidence="2 3">H1</strain>
    </source>
</reference>
<comment type="caution">
    <text evidence="2">The sequence shown here is derived from an EMBL/GenBank/DDBJ whole genome shotgun (WGS) entry which is preliminary data.</text>
</comment>
<feature type="compositionally biased region" description="Basic and acidic residues" evidence="1">
    <location>
        <begin position="55"/>
        <end position="68"/>
    </location>
</feature>
<gene>
    <name evidence="2" type="ORF">FNU79_13235</name>
</gene>
<dbReference type="RefSeq" id="WP_143721296.1">
    <property type="nucleotide sequence ID" value="NZ_VKDB01000016.1"/>
</dbReference>
<name>A0A553URF1_9DEIO</name>
<evidence type="ECO:0000313" key="3">
    <source>
        <dbReference type="Proteomes" id="UP000316092"/>
    </source>
</evidence>
<evidence type="ECO:0000256" key="1">
    <source>
        <dbReference type="SAM" id="MobiDB-lite"/>
    </source>
</evidence>
<feature type="region of interest" description="Disordered" evidence="1">
    <location>
        <begin position="48"/>
        <end position="68"/>
    </location>
</feature>
<evidence type="ECO:0000313" key="2">
    <source>
        <dbReference type="EMBL" id="TSA82531.1"/>
    </source>
</evidence>
<dbReference type="AlphaFoldDB" id="A0A553URF1"/>
<dbReference type="Proteomes" id="UP000316092">
    <property type="component" value="Unassembled WGS sequence"/>
</dbReference>